<accession>A0A288QMM8</accession>
<dbReference type="GeneID" id="94545979"/>
<keyword evidence="4" id="KW-0812">Transmembrane</keyword>
<dbReference type="KEGG" id="wso:WSWS_00780"/>
<evidence type="ECO:0000256" key="1">
    <source>
        <dbReference type="ARBA" id="ARBA00004651"/>
    </source>
</evidence>
<reference evidence="7 8" key="1">
    <citation type="submission" date="2018-07" db="EMBL/GenBank/DDBJ databases">
        <title>Genomic Encyclopedia of Type Strains, Phase III (KMG-III): the genomes of soil and plant-associated and newly described type strains.</title>
        <authorList>
            <person name="Whitman W."/>
        </authorList>
    </citation>
    <scope>NUCLEOTIDE SEQUENCE [LARGE SCALE GENOMIC DNA]</scope>
    <source>
        <strain evidence="7 8">CECT 7031</strain>
    </source>
</reference>
<keyword evidence="6" id="KW-0472">Membrane</keyword>
<dbReference type="PIRSF" id="PIRSF006060">
    <property type="entry name" value="AA_transporter"/>
    <property type="match status" value="1"/>
</dbReference>
<evidence type="ECO:0000256" key="6">
    <source>
        <dbReference type="ARBA" id="ARBA00023136"/>
    </source>
</evidence>
<dbReference type="AlphaFoldDB" id="A0A288QMM8"/>
<gene>
    <name evidence="7" type="ORF">DFP99_0408</name>
</gene>
<keyword evidence="5" id="KW-1133">Transmembrane helix</keyword>
<dbReference type="NCBIfam" id="NF011775">
    <property type="entry name" value="PRK15238.1"/>
    <property type="match status" value="1"/>
</dbReference>
<keyword evidence="3" id="KW-1003">Cell membrane</keyword>
<dbReference type="PANTHER" id="PTHR42770">
    <property type="entry name" value="AMINO ACID TRANSPORTER-RELATED"/>
    <property type="match status" value="1"/>
</dbReference>
<dbReference type="RefSeq" id="WP_070230046.1">
    <property type="nucleotide sequence ID" value="NZ_BJYO01000002.1"/>
</dbReference>
<protein>
    <submittedName>
        <fullName evidence="7">Amino acid/polyamine/organocation transporter (APC superfamily)</fullName>
    </submittedName>
</protein>
<dbReference type="Gene3D" id="1.20.1740.10">
    <property type="entry name" value="Amino acid/polyamine transporter I"/>
    <property type="match status" value="1"/>
</dbReference>
<evidence type="ECO:0000256" key="4">
    <source>
        <dbReference type="ARBA" id="ARBA00022692"/>
    </source>
</evidence>
<dbReference type="GO" id="GO:0005886">
    <property type="term" value="C:plasma membrane"/>
    <property type="evidence" value="ECO:0007669"/>
    <property type="project" value="UniProtKB-SubCell"/>
</dbReference>
<dbReference type="InterPro" id="IPR002293">
    <property type="entry name" value="AA/rel_permease1"/>
</dbReference>
<evidence type="ECO:0000256" key="3">
    <source>
        <dbReference type="ARBA" id="ARBA00022475"/>
    </source>
</evidence>
<name>A0A288QMM8_9LACO</name>
<dbReference type="GO" id="GO:0022857">
    <property type="term" value="F:transmembrane transporter activity"/>
    <property type="evidence" value="ECO:0007669"/>
    <property type="project" value="InterPro"/>
</dbReference>
<dbReference type="Pfam" id="PF13520">
    <property type="entry name" value="AA_permease_2"/>
    <property type="match status" value="1"/>
</dbReference>
<dbReference type="EMBL" id="QRAS01000001">
    <property type="protein sequence ID" value="RDL11984.1"/>
    <property type="molecule type" value="Genomic_DNA"/>
</dbReference>
<comment type="caution">
    <text evidence="7">The sequence shown here is derived from an EMBL/GenBank/DDBJ whole genome shotgun (WGS) entry which is preliminary data.</text>
</comment>
<organism evidence="7 8">
    <name type="scientific">Weissella soli</name>
    <dbReference type="NCBI Taxonomy" id="155866"/>
    <lineage>
        <taxon>Bacteria</taxon>
        <taxon>Bacillati</taxon>
        <taxon>Bacillota</taxon>
        <taxon>Bacilli</taxon>
        <taxon>Lactobacillales</taxon>
        <taxon>Lactobacillaceae</taxon>
        <taxon>Weissella</taxon>
    </lineage>
</organism>
<proteinExistence type="predicted"/>
<evidence type="ECO:0000256" key="2">
    <source>
        <dbReference type="ARBA" id="ARBA00022448"/>
    </source>
</evidence>
<dbReference type="Proteomes" id="UP000254912">
    <property type="component" value="Unassembled WGS sequence"/>
</dbReference>
<keyword evidence="8" id="KW-1185">Reference proteome</keyword>
<dbReference type="InterPro" id="IPR050367">
    <property type="entry name" value="APC_superfamily"/>
</dbReference>
<dbReference type="PANTHER" id="PTHR42770:SF15">
    <property type="entry name" value="GLUTAMATE_GAMMA-AMINOBUTYRATE ANTIPORTER-RELATED"/>
    <property type="match status" value="1"/>
</dbReference>
<evidence type="ECO:0000313" key="7">
    <source>
        <dbReference type="EMBL" id="RDL11984.1"/>
    </source>
</evidence>
<comment type="subcellular location">
    <subcellularLocation>
        <location evidence="1">Cell membrane</location>
        <topology evidence="1">Multi-pass membrane protein</topology>
    </subcellularLocation>
</comment>
<sequence>MSSKSKKLGLGAVILMMFTTIFGFANGPVAFAQMGYAAIIWYLLGGLLFFLPTAMMYAEFGASYTDAKGGIYTWMEEALGQKVAFIATFVGLASWITWMIGVAQKVWIPFSTLFAGHDATQSWSLFGMSSGETVGVLAALFVIVVAFFVNRGVSAIARISSIGGVFVMALNGILLLASVVILLASGGHFAEPVQLHSFLISSNPAFQSPFQMISFALYAIFAYAGLEQMGSVMENIDEPEKTYPKGAIIATIVIGIGYSLSILLWGVSTNWLHLSAMKSANLGNITYVLMNNLGVQLGQSLHLSQATALLLGDLFTRFAGIGMFMAYVGSFFYLTYGPIKSFILGTPKEFWPARVVRLNKHGIPATAVWAQAIIVVVLILGISFGGKNASQLYLILTNMGNVSTTLPYVFLVLAFPFFKRLPNVKRPFVFFKSAKSYWPVTILVELLMLLSIGLTIWEPFSTGDWFDGMWTILGPVLFAIIAWILFARAEKHEKTND</sequence>
<evidence type="ECO:0000313" key="8">
    <source>
        <dbReference type="Proteomes" id="UP000254912"/>
    </source>
</evidence>
<evidence type="ECO:0000256" key="5">
    <source>
        <dbReference type="ARBA" id="ARBA00022989"/>
    </source>
</evidence>
<keyword evidence="2" id="KW-0813">Transport</keyword>